<evidence type="ECO:0000313" key="3">
    <source>
        <dbReference type="Proteomes" id="UP000010798"/>
    </source>
</evidence>
<dbReference type="AlphaFoldDB" id="L0DGA8"/>
<dbReference type="Proteomes" id="UP000010798">
    <property type="component" value="Chromosome"/>
</dbReference>
<name>L0DGA8_SINAD</name>
<protein>
    <submittedName>
        <fullName evidence="2">Uncharacterized protein</fullName>
    </submittedName>
</protein>
<accession>L0DGA8</accession>
<proteinExistence type="predicted"/>
<evidence type="ECO:0000313" key="2">
    <source>
        <dbReference type="EMBL" id="AGA28394.1"/>
    </source>
</evidence>
<dbReference type="HOGENOM" id="CLU_2540756_0_0_0"/>
<evidence type="ECO:0000256" key="1">
    <source>
        <dbReference type="SAM" id="Phobius"/>
    </source>
</evidence>
<organism evidence="2 3">
    <name type="scientific">Singulisphaera acidiphila (strain ATCC BAA-1392 / DSM 18658 / VKM B-2454 / MOB10)</name>
    <dbReference type="NCBI Taxonomy" id="886293"/>
    <lineage>
        <taxon>Bacteria</taxon>
        <taxon>Pseudomonadati</taxon>
        <taxon>Planctomycetota</taxon>
        <taxon>Planctomycetia</taxon>
        <taxon>Isosphaerales</taxon>
        <taxon>Isosphaeraceae</taxon>
        <taxon>Singulisphaera</taxon>
    </lineage>
</organism>
<dbReference type="OrthoDB" id="299534at2"/>
<reference evidence="2 3" key="1">
    <citation type="submission" date="2012-02" db="EMBL/GenBank/DDBJ databases">
        <title>Complete sequence of chromosome of Singulisphaera acidiphila DSM 18658.</title>
        <authorList>
            <consortium name="US DOE Joint Genome Institute (JGI-PGF)"/>
            <person name="Lucas S."/>
            <person name="Copeland A."/>
            <person name="Lapidus A."/>
            <person name="Glavina del Rio T."/>
            <person name="Dalin E."/>
            <person name="Tice H."/>
            <person name="Bruce D."/>
            <person name="Goodwin L."/>
            <person name="Pitluck S."/>
            <person name="Peters L."/>
            <person name="Ovchinnikova G."/>
            <person name="Chertkov O."/>
            <person name="Kyrpides N."/>
            <person name="Mavromatis K."/>
            <person name="Ivanova N."/>
            <person name="Brettin T."/>
            <person name="Detter J.C."/>
            <person name="Han C."/>
            <person name="Larimer F."/>
            <person name="Land M."/>
            <person name="Hauser L."/>
            <person name="Markowitz V."/>
            <person name="Cheng J.-F."/>
            <person name="Hugenholtz P."/>
            <person name="Woyke T."/>
            <person name="Wu D."/>
            <person name="Tindall B."/>
            <person name="Pomrenke H."/>
            <person name="Brambilla E."/>
            <person name="Klenk H.-P."/>
            <person name="Eisen J.A."/>
        </authorList>
    </citation>
    <scope>NUCLEOTIDE SEQUENCE [LARGE SCALE GENOMIC DNA]</scope>
    <source>
        <strain evidence="3">ATCC BAA-1392 / DSM 18658 / VKM B-2454 / MOB10</strain>
    </source>
</reference>
<dbReference type="EMBL" id="CP003364">
    <property type="protein sequence ID" value="AGA28394.1"/>
    <property type="molecule type" value="Genomic_DNA"/>
</dbReference>
<keyword evidence="3" id="KW-1185">Reference proteome</keyword>
<dbReference type="RefSeq" id="WP_015247522.1">
    <property type="nucleotide sequence ID" value="NC_019892.1"/>
</dbReference>
<keyword evidence="1" id="KW-1133">Transmembrane helix</keyword>
<dbReference type="KEGG" id="saci:Sinac_4188"/>
<gene>
    <name evidence="2" type="ordered locus">Sinac_4188</name>
</gene>
<sequence>MTNEIHAQTGIFATNVAASGWWVCNAFYQHGPSWQMVPPILIGAASFVGALRGYANDRQARQHKDELHRLEVERRREAANVSR</sequence>
<keyword evidence="1" id="KW-0812">Transmembrane</keyword>
<feature type="transmembrane region" description="Helical" evidence="1">
    <location>
        <begin position="36"/>
        <end position="55"/>
    </location>
</feature>
<keyword evidence="1" id="KW-0472">Membrane</keyword>